<dbReference type="PANTHER" id="PTHR31973:SF187">
    <property type="entry name" value="MUTATOR TRANSPOSASE MUDRA PROTEIN"/>
    <property type="match status" value="1"/>
</dbReference>
<reference evidence="7" key="2">
    <citation type="submission" date="2025-08" db="UniProtKB">
        <authorList>
            <consortium name="RefSeq"/>
        </authorList>
    </citation>
    <scope>IDENTIFICATION</scope>
    <source>
        <tissue evidence="7">Whole plant</tissue>
    </source>
</reference>
<name>A0A6P4B0L0_ARADU</name>
<proteinExistence type="predicted"/>
<dbReference type="InterPro" id="IPR007527">
    <property type="entry name" value="Znf_SWIM"/>
</dbReference>
<dbReference type="GeneID" id="107460358"/>
<organism evidence="6 7">
    <name type="scientific">Arachis duranensis</name>
    <name type="common">Wild peanut</name>
    <dbReference type="NCBI Taxonomy" id="130453"/>
    <lineage>
        <taxon>Eukaryota</taxon>
        <taxon>Viridiplantae</taxon>
        <taxon>Streptophyta</taxon>
        <taxon>Embryophyta</taxon>
        <taxon>Tracheophyta</taxon>
        <taxon>Spermatophyta</taxon>
        <taxon>Magnoliopsida</taxon>
        <taxon>eudicotyledons</taxon>
        <taxon>Gunneridae</taxon>
        <taxon>Pentapetalae</taxon>
        <taxon>rosids</taxon>
        <taxon>fabids</taxon>
        <taxon>Fabales</taxon>
        <taxon>Fabaceae</taxon>
        <taxon>Papilionoideae</taxon>
        <taxon>50 kb inversion clade</taxon>
        <taxon>dalbergioids sensu lato</taxon>
        <taxon>Dalbergieae</taxon>
        <taxon>Pterocarpus clade</taxon>
        <taxon>Arachis</taxon>
    </lineage>
</organism>
<evidence type="ECO:0000256" key="4">
    <source>
        <dbReference type="PROSITE-ProRule" id="PRU00325"/>
    </source>
</evidence>
<reference evidence="6" key="1">
    <citation type="journal article" date="2016" name="Nat. Genet.">
        <title>The genome sequences of Arachis duranensis and Arachis ipaensis, the diploid ancestors of cultivated peanut.</title>
        <authorList>
            <person name="Bertioli D.J."/>
            <person name="Cannon S.B."/>
            <person name="Froenicke L."/>
            <person name="Huang G."/>
            <person name="Farmer A.D."/>
            <person name="Cannon E.K."/>
            <person name="Liu X."/>
            <person name="Gao D."/>
            <person name="Clevenger J."/>
            <person name="Dash S."/>
            <person name="Ren L."/>
            <person name="Moretzsohn M.C."/>
            <person name="Shirasawa K."/>
            <person name="Huang W."/>
            <person name="Vidigal B."/>
            <person name="Abernathy B."/>
            <person name="Chu Y."/>
            <person name="Niederhuth C.E."/>
            <person name="Umale P."/>
            <person name="Araujo A.C."/>
            <person name="Kozik A."/>
            <person name="Kim K.D."/>
            <person name="Burow M.D."/>
            <person name="Varshney R.K."/>
            <person name="Wang X."/>
            <person name="Zhang X."/>
            <person name="Barkley N."/>
            <person name="Guimaraes P.M."/>
            <person name="Isobe S."/>
            <person name="Guo B."/>
            <person name="Liao B."/>
            <person name="Stalker H.T."/>
            <person name="Schmitz R.J."/>
            <person name="Scheffler B.E."/>
            <person name="Leal-Bertioli S.C."/>
            <person name="Xun X."/>
            <person name="Jackson S.A."/>
            <person name="Michelmore R."/>
            <person name="Ozias-Akins P."/>
        </authorList>
    </citation>
    <scope>NUCLEOTIDE SEQUENCE [LARGE SCALE GENOMIC DNA]</scope>
    <source>
        <strain evidence="6">cv. V14167</strain>
    </source>
</reference>
<feature type="domain" description="SWIM-type" evidence="5">
    <location>
        <begin position="124"/>
        <end position="158"/>
    </location>
</feature>
<evidence type="ECO:0000313" key="7">
    <source>
        <dbReference type="RefSeq" id="XP_015934201.1"/>
    </source>
</evidence>
<protein>
    <submittedName>
        <fullName evidence="7">Uncharacterized protein LOC107460358</fullName>
    </submittedName>
</protein>
<evidence type="ECO:0000256" key="1">
    <source>
        <dbReference type="ARBA" id="ARBA00022723"/>
    </source>
</evidence>
<dbReference type="Pfam" id="PF04434">
    <property type="entry name" value="SWIM"/>
    <property type="match status" value="1"/>
</dbReference>
<sequence length="271" mass="30966">MKTLKIINVKTCEYLDKIPKQSWSKAHYKDTQKNNNVCNNMCEVFNSATKPYRSKLILTLLEKVRRIAMTSMAKNKLNLASHIGHLLSIQQSRLAKERYFSRYQTPIWFGDAAEVIFEVYGEPHNVLVDLGNHTCSCWSWQLSGLPCRQAIAAIVCLNENYVHAWLTMGSYNKTYEFHINPIKGEEMWDKSEYSHCLPSTRPKSHGRLKLYARKKDAHEVPVGGSQDRKSTKLKRQYDKFTCGTCGDVGHTTRGCEVAKKLKVEEAATAAE</sequence>
<keyword evidence="3" id="KW-0862">Zinc</keyword>
<dbReference type="Proteomes" id="UP000515211">
    <property type="component" value="Chromosome 8"/>
</dbReference>
<keyword evidence="1" id="KW-0479">Metal-binding</keyword>
<dbReference type="KEGG" id="adu:107460358"/>
<dbReference type="InterPro" id="IPR006564">
    <property type="entry name" value="Znf_PMZ"/>
</dbReference>
<dbReference type="PANTHER" id="PTHR31973">
    <property type="entry name" value="POLYPROTEIN, PUTATIVE-RELATED"/>
    <property type="match status" value="1"/>
</dbReference>
<evidence type="ECO:0000259" key="5">
    <source>
        <dbReference type="PROSITE" id="PS50966"/>
    </source>
</evidence>
<dbReference type="GO" id="GO:0008270">
    <property type="term" value="F:zinc ion binding"/>
    <property type="evidence" value="ECO:0007669"/>
    <property type="project" value="UniProtKB-KW"/>
</dbReference>
<evidence type="ECO:0000256" key="2">
    <source>
        <dbReference type="ARBA" id="ARBA00022771"/>
    </source>
</evidence>
<accession>A0A6P4B0L0</accession>
<dbReference type="PROSITE" id="PS50966">
    <property type="entry name" value="ZF_SWIM"/>
    <property type="match status" value="1"/>
</dbReference>
<dbReference type="RefSeq" id="XP_015934201.1">
    <property type="nucleotide sequence ID" value="XM_016078715.1"/>
</dbReference>
<dbReference type="SMART" id="SM00575">
    <property type="entry name" value="ZnF_PMZ"/>
    <property type="match status" value="1"/>
</dbReference>
<keyword evidence="6" id="KW-1185">Reference proteome</keyword>
<keyword evidence="2 4" id="KW-0863">Zinc-finger</keyword>
<dbReference type="AlphaFoldDB" id="A0A6P4B0L0"/>
<evidence type="ECO:0000313" key="6">
    <source>
        <dbReference type="Proteomes" id="UP000515211"/>
    </source>
</evidence>
<evidence type="ECO:0000256" key="3">
    <source>
        <dbReference type="ARBA" id="ARBA00022833"/>
    </source>
</evidence>
<gene>
    <name evidence="7" type="primary">LOC107460358</name>
</gene>